<protein>
    <submittedName>
        <fullName evidence="3">Uncharacterized protein</fullName>
    </submittedName>
</protein>
<feature type="compositionally biased region" description="Basic and acidic residues" evidence="2">
    <location>
        <begin position="170"/>
        <end position="196"/>
    </location>
</feature>
<evidence type="ECO:0000256" key="2">
    <source>
        <dbReference type="SAM" id="MobiDB-lite"/>
    </source>
</evidence>
<proteinExistence type="predicted"/>
<dbReference type="EMBL" id="KY684083">
    <property type="protein sequence ID" value="ARF08866.1"/>
    <property type="molecule type" value="Genomic_DNA"/>
</dbReference>
<organism evidence="3">
    <name type="scientific">Catovirus CTV1</name>
    <dbReference type="NCBI Taxonomy" id="1977631"/>
    <lineage>
        <taxon>Viruses</taxon>
        <taxon>Varidnaviria</taxon>
        <taxon>Bamfordvirae</taxon>
        <taxon>Nucleocytoviricota</taxon>
        <taxon>Megaviricetes</taxon>
        <taxon>Imitervirales</taxon>
        <taxon>Mimiviridae</taxon>
        <taxon>Klosneuvirinae</taxon>
        <taxon>Catovirus</taxon>
    </lineage>
</organism>
<gene>
    <name evidence="3" type="ORF">Catovirus_1_916</name>
</gene>
<keyword evidence="1" id="KW-0175">Coiled coil</keyword>
<evidence type="ECO:0000256" key="1">
    <source>
        <dbReference type="SAM" id="Coils"/>
    </source>
</evidence>
<sequence length="254" mass="30422">MFFALLIYTISFSGLLYGVFNYSRYLEKTHFREKCRQFGLLLNKYVNNKYFDFFFENFLNQFLMLNESFCGFLEGFMNLQPMIELYPAKEDFVEENIKKMLNPEIPLIEFNQESLQKSEQQVNILETDQKSEQKDNILNTEQKNEQGSEHTYSILEFDQKSEQQSSILEFDPKSEHKDNISDLSSEEKEKENDKKPKSLYEKIEKILRVDNIKVMSFNDRKEDIELSENSIFIKKTDNPKRKNRIIIKKKQNKK</sequence>
<feature type="coiled-coil region" evidence="1">
    <location>
        <begin position="108"/>
        <end position="135"/>
    </location>
</feature>
<reference evidence="3" key="1">
    <citation type="journal article" date="2017" name="Science">
        <title>Giant viruses with an expanded complement of translation system components.</title>
        <authorList>
            <person name="Schulz F."/>
            <person name="Yutin N."/>
            <person name="Ivanova N.N."/>
            <person name="Ortega D.R."/>
            <person name="Lee T.K."/>
            <person name="Vierheilig J."/>
            <person name="Daims H."/>
            <person name="Horn M."/>
            <person name="Wagner M."/>
            <person name="Jensen G.J."/>
            <person name="Kyrpides N.C."/>
            <person name="Koonin E.V."/>
            <person name="Woyke T."/>
        </authorList>
    </citation>
    <scope>NUCLEOTIDE SEQUENCE</scope>
    <source>
        <strain evidence="3">CTV1</strain>
    </source>
</reference>
<accession>A0A1V0SAY9</accession>
<name>A0A1V0SAY9_9VIRU</name>
<feature type="region of interest" description="Disordered" evidence="2">
    <location>
        <begin position="168"/>
        <end position="196"/>
    </location>
</feature>
<evidence type="ECO:0000313" key="3">
    <source>
        <dbReference type="EMBL" id="ARF08866.1"/>
    </source>
</evidence>